<proteinExistence type="predicted"/>
<organism evidence="2 3">
    <name type="scientific">Phaeomoniella chlamydospora</name>
    <name type="common">Phaeoacremonium chlamydosporum</name>
    <dbReference type="NCBI Taxonomy" id="158046"/>
    <lineage>
        <taxon>Eukaryota</taxon>
        <taxon>Fungi</taxon>
        <taxon>Dikarya</taxon>
        <taxon>Ascomycota</taxon>
        <taxon>Pezizomycotina</taxon>
        <taxon>Eurotiomycetes</taxon>
        <taxon>Chaetothyriomycetidae</taxon>
        <taxon>Phaeomoniellales</taxon>
        <taxon>Phaeomoniellaceae</taxon>
        <taxon>Phaeomoniella</taxon>
    </lineage>
</organism>
<keyword evidence="3" id="KW-1185">Reference proteome</keyword>
<evidence type="ECO:0000259" key="1">
    <source>
        <dbReference type="Pfam" id="PF01636"/>
    </source>
</evidence>
<dbReference type="EMBL" id="LCWF01000041">
    <property type="protein sequence ID" value="KKY25467.1"/>
    <property type="molecule type" value="Genomic_DNA"/>
</dbReference>
<dbReference type="OrthoDB" id="2906425at2759"/>
<dbReference type="GO" id="GO:0016740">
    <property type="term" value="F:transferase activity"/>
    <property type="evidence" value="ECO:0007669"/>
    <property type="project" value="UniProtKB-KW"/>
</dbReference>
<dbReference type="Gene3D" id="3.90.1200.10">
    <property type="match status" value="1"/>
</dbReference>
<dbReference type="Proteomes" id="UP000053317">
    <property type="component" value="Unassembled WGS sequence"/>
</dbReference>
<dbReference type="PANTHER" id="PTHR21310:SF58">
    <property type="entry name" value="AMINOGLYCOSIDE PHOSPHOTRANSFERASE DOMAIN-CONTAINING PROTEIN"/>
    <property type="match status" value="1"/>
</dbReference>
<dbReference type="PANTHER" id="PTHR21310">
    <property type="entry name" value="AMINOGLYCOSIDE PHOSPHOTRANSFERASE-RELATED-RELATED"/>
    <property type="match status" value="1"/>
</dbReference>
<reference evidence="2 3" key="1">
    <citation type="submission" date="2015-05" db="EMBL/GenBank/DDBJ databases">
        <title>Distinctive expansion of gene families associated with plant cell wall degradation and secondary metabolism in the genomes of grapevine trunk pathogens.</title>
        <authorList>
            <person name="Lawrence D.P."/>
            <person name="Travadon R."/>
            <person name="Rolshausen P.E."/>
            <person name="Baumgartner K."/>
        </authorList>
    </citation>
    <scope>NUCLEOTIDE SEQUENCE [LARGE SCALE GENOMIC DNA]</scope>
    <source>
        <strain evidence="2">UCRPC4</strain>
    </source>
</reference>
<dbReference type="Pfam" id="PF01636">
    <property type="entry name" value="APH"/>
    <property type="match status" value="1"/>
</dbReference>
<reference evidence="2 3" key="2">
    <citation type="submission" date="2015-05" db="EMBL/GenBank/DDBJ databases">
        <authorList>
            <person name="Morales-Cruz A."/>
            <person name="Amrine K.C."/>
            <person name="Cantu D."/>
        </authorList>
    </citation>
    <scope>NUCLEOTIDE SEQUENCE [LARGE SCALE GENOMIC DNA]</scope>
    <source>
        <strain evidence="2">UCRPC4</strain>
    </source>
</reference>
<gene>
    <name evidence="2" type="ORF">UCRPC4_g01731</name>
</gene>
<dbReference type="InterPro" id="IPR011009">
    <property type="entry name" value="Kinase-like_dom_sf"/>
</dbReference>
<feature type="domain" description="Aminoglycoside phosphotransferase" evidence="1">
    <location>
        <begin position="41"/>
        <end position="227"/>
    </location>
</feature>
<protein>
    <submittedName>
        <fullName evidence="2">Putative phosphotransferase enzyme family protein</fullName>
    </submittedName>
</protein>
<dbReference type="CDD" id="cd05120">
    <property type="entry name" value="APH_ChoK_like"/>
    <property type="match status" value="1"/>
</dbReference>
<evidence type="ECO:0000313" key="2">
    <source>
        <dbReference type="EMBL" id="KKY25467.1"/>
    </source>
</evidence>
<dbReference type="InterPro" id="IPR051678">
    <property type="entry name" value="AGP_Transferase"/>
</dbReference>
<accession>A0A0G2ERS2</accession>
<dbReference type="SUPFAM" id="SSF56112">
    <property type="entry name" value="Protein kinase-like (PK-like)"/>
    <property type="match status" value="1"/>
</dbReference>
<evidence type="ECO:0000313" key="3">
    <source>
        <dbReference type="Proteomes" id="UP000053317"/>
    </source>
</evidence>
<dbReference type="InterPro" id="IPR002575">
    <property type="entry name" value="Aminoglycoside_PTrfase"/>
</dbReference>
<dbReference type="AlphaFoldDB" id="A0A0G2ERS2"/>
<name>A0A0G2ERS2_PHACM</name>
<comment type="caution">
    <text evidence="2">The sequence shown here is derived from an EMBL/GenBank/DDBJ whole genome shotgun (WGS) entry which is preliminary data.</text>
</comment>
<keyword evidence="2" id="KW-0808">Transferase</keyword>
<sequence length="258" mass="29307">MDGRIVTAEELSLAHRLGNFCPVYKVDASTVVKTGDCIRLAEAATMRLVRRLTNIPVPEVYHAYTDEDSGHVRIVMEFVEGDILADVWDTFDPIQKTKVVEQLRGLCAQLRSIKGPFIGCVDGTACEDQLFTSEPGAYGPYENERTFNEGIIIALKSSRQDPWVEMVANMILNCLNDHDIVLTHGDFCPRNIIVQGTKVVAIIDWELSGFYPEYWEYVKALYRPAWESGWIKEGAVDTILDPYYQELAIMLHTREIIW</sequence>